<reference evidence="7" key="2">
    <citation type="submission" date="2022-01" db="EMBL/GenBank/DDBJ databases">
        <authorList>
            <person name="Hirooka S."/>
            <person name="Miyagishima S.Y."/>
        </authorList>
    </citation>
    <scope>NUCLEOTIDE SEQUENCE</scope>
    <source>
        <strain evidence="7">NBRC 102759</strain>
    </source>
</reference>
<dbReference type="SUPFAM" id="SSF57850">
    <property type="entry name" value="RING/U-box"/>
    <property type="match status" value="1"/>
</dbReference>
<keyword evidence="8" id="KW-1185">Reference proteome</keyword>
<dbReference type="InterPro" id="IPR051826">
    <property type="entry name" value="E3_ubiquitin-ligase_domain"/>
</dbReference>
<dbReference type="GO" id="GO:0006511">
    <property type="term" value="P:ubiquitin-dependent protein catabolic process"/>
    <property type="evidence" value="ECO:0007669"/>
    <property type="project" value="TreeGrafter"/>
</dbReference>
<evidence type="ECO:0000256" key="4">
    <source>
        <dbReference type="PROSITE-ProRule" id="PRU00175"/>
    </source>
</evidence>
<reference evidence="7" key="1">
    <citation type="journal article" date="2022" name="Proc. Natl. Acad. Sci. U.S.A.">
        <title>Life cycle and functional genomics of the unicellular red alga Galdieria for elucidating algal and plant evolution and industrial use.</title>
        <authorList>
            <person name="Hirooka S."/>
            <person name="Itabashi T."/>
            <person name="Ichinose T.M."/>
            <person name="Onuma R."/>
            <person name="Fujiwara T."/>
            <person name="Yamashita S."/>
            <person name="Jong L.W."/>
            <person name="Tomita R."/>
            <person name="Iwane A.H."/>
            <person name="Miyagishima S.Y."/>
        </authorList>
    </citation>
    <scope>NUCLEOTIDE SEQUENCE</scope>
    <source>
        <strain evidence="7">NBRC 102759</strain>
    </source>
</reference>
<comment type="caution">
    <text evidence="7">The sequence shown here is derived from an EMBL/GenBank/DDBJ whole genome shotgun (WGS) entry which is preliminary data.</text>
</comment>
<organism evidence="7 8">
    <name type="scientific">Galdieria partita</name>
    <dbReference type="NCBI Taxonomy" id="83374"/>
    <lineage>
        <taxon>Eukaryota</taxon>
        <taxon>Rhodophyta</taxon>
        <taxon>Bangiophyceae</taxon>
        <taxon>Galdieriales</taxon>
        <taxon>Galdieriaceae</taxon>
        <taxon>Galdieria</taxon>
    </lineage>
</organism>
<keyword evidence="5" id="KW-0812">Transmembrane</keyword>
<dbReference type="EMBL" id="BQMJ01000055">
    <property type="protein sequence ID" value="GJQ14424.1"/>
    <property type="molecule type" value="Genomic_DNA"/>
</dbReference>
<feature type="transmembrane region" description="Helical" evidence="5">
    <location>
        <begin position="15"/>
        <end position="36"/>
    </location>
</feature>
<dbReference type="PANTHER" id="PTHR22765:SF434">
    <property type="entry name" value="GB|AAD18119.1-RELATED"/>
    <property type="match status" value="1"/>
</dbReference>
<accession>A0A9C7USR1</accession>
<keyword evidence="2 4" id="KW-0863">Zinc-finger</keyword>
<evidence type="ECO:0000256" key="2">
    <source>
        <dbReference type="ARBA" id="ARBA00022771"/>
    </source>
</evidence>
<dbReference type="Gene3D" id="3.30.40.10">
    <property type="entry name" value="Zinc/RING finger domain, C3HC4 (zinc finger)"/>
    <property type="match status" value="1"/>
</dbReference>
<evidence type="ECO:0000256" key="5">
    <source>
        <dbReference type="SAM" id="Phobius"/>
    </source>
</evidence>
<dbReference type="InterPro" id="IPR011016">
    <property type="entry name" value="Znf_RING-CH"/>
</dbReference>
<dbReference type="AlphaFoldDB" id="A0A9C7USR1"/>
<keyword evidence="1" id="KW-0479">Metal-binding</keyword>
<dbReference type="PANTHER" id="PTHR22765">
    <property type="entry name" value="RING FINGER AND PROTEASE ASSOCIATED DOMAIN-CONTAINING"/>
    <property type="match status" value="1"/>
</dbReference>
<proteinExistence type="predicted"/>
<name>A0A9C7USR1_9RHOD</name>
<dbReference type="Pfam" id="PF13639">
    <property type="entry name" value="zf-RING_2"/>
    <property type="match status" value="1"/>
</dbReference>
<evidence type="ECO:0000259" key="6">
    <source>
        <dbReference type="PROSITE" id="PS50089"/>
    </source>
</evidence>
<sequence length="201" mass="23023">MSETSGISNCNNLCYILVSVGTIIAILVTASLVGLVSRRRSQQRRESWNPLFDEEFPRGVPLGNVVDHVVDRVATEEYLLLDENGKLLVPHLVLNRNNVENVFPEISFDQLFRDKAQTETVESETIFCSICLEEMSYQNLVRRLFCGHIFHSSCILKWILVGRSKSCPLCQKSFATEKSTLSCRSTRETDQSDWNYLFFFI</sequence>
<feature type="domain" description="RING-type" evidence="6">
    <location>
        <begin position="128"/>
        <end position="171"/>
    </location>
</feature>
<evidence type="ECO:0000256" key="1">
    <source>
        <dbReference type="ARBA" id="ARBA00022723"/>
    </source>
</evidence>
<dbReference type="SMART" id="SM00184">
    <property type="entry name" value="RING"/>
    <property type="match status" value="1"/>
</dbReference>
<evidence type="ECO:0000313" key="7">
    <source>
        <dbReference type="EMBL" id="GJQ14424.1"/>
    </source>
</evidence>
<dbReference type="GO" id="GO:0061630">
    <property type="term" value="F:ubiquitin protein ligase activity"/>
    <property type="evidence" value="ECO:0007669"/>
    <property type="project" value="TreeGrafter"/>
</dbReference>
<evidence type="ECO:0000256" key="3">
    <source>
        <dbReference type="ARBA" id="ARBA00022833"/>
    </source>
</evidence>
<keyword evidence="5" id="KW-1133">Transmembrane helix</keyword>
<dbReference type="Proteomes" id="UP001061958">
    <property type="component" value="Unassembled WGS sequence"/>
</dbReference>
<evidence type="ECO:0000313" key="8">
    <source>
        <dbReference type="Proteomes" id="UP001061958"/>
    </source>
</evidence>
<dbReference type="InterPro" id="IPR001841">
    <property type="entry name" value="Znf_RING"/>
</dbReference>
<gene>
    <name evidence="7" type="ORF">GpartN1_g6215.t1</name>
</gene>
<dbReference type="OrthoDB" id="2427at2759"/>
<protein>
    <recommendedName>
        <fullName evidence="6">RING-type domain-containing protein</fullName>
    </recommendedName>
</protein>
<dbReference type="GO" id="GO:0008270">
    <property type="term" value="F:zinc ion binding"/>
    <property type="evidence" value="ECO:0007669"/>
    <property type="project" value="UniProtKB-KW"/>
</dbReference>
<dbReference type="InterPro" id="IPR013083">
    <property type="entry name" value="Znf_RING/FYVE/PHD"/>
</dbReference>
<keyword evidence="5" id="KW-0472">Membrane</keyword>
<dbReference type="PROSITE" id="PS50089">
    <property type="entry name" value="ZF_RING_2"/>
    <property type="match status" value="1"/>
</dbReference>
<keyword evidence="3" id="KW-0862">Zinc</keyword>
<dbReference type="SMART" id="SM00744">
    <property type="entry name" value="RINGv"/>
    <property type="match status" value="1"/>
</dbReference>